<accession>A0AAV0IVM8</accession>
<dbReference type="Gene3D" id="3.30.420.10">
    <property type="entry name" value="Ribonuclease H-like superfamily/Ribonuclease H"/>
    <property type="match status" value="1"/>
</dbReference>
<keyword evidence="1" id="KW-0472">Membrane</keyword>
<sequence length="239" mass="27043">MAEHLKNPQTGLLFGVGAWYLWKRRNEWVFDRKQQDTATLVLRIRSWTSTVRNAQESNDKILTTQRTRTATEIAWNPPPSDWITLNTDRSVKRPDSSAAAGGLLRDSLGRCLGAFASNLGACTITRAELMGAIQGLKLAWQLGHRKVQLRTDSTTAISIMSSHTTYGGRYHNLWSQLQDLINQEWEIEISHTFRKETSQQITSPIKGTLLVLAIMLLREMVLVLIFGFCMTLWAMPSLV</sequence>
<dbReference type="GO" id="GO:0003676">
    <property type="term" value="F:nucleic acid binding"/>
    <property type="evidence" value="ECO:0007669"/>
    <property type="project" value="InterPro"/>
</dbReference>
<dbReference type="PANTHER" id="PTHR47723:SF13">
    <property type="entry name" value="PUTATIVE-RELATED"/>
    <property type="match status" value="1"/>
</dbReference>
<keyword evidence="4" id="KW-1185">Reference proteome</keyword>
<comment type="caution">
    <text evidence="3">The sequence shown here is derived from an EMBL/GenBank/DDBJ whole genome shotgun (WGS) entry which is preliminary data.</text>
</comment>
<protein>
    <recommendedName>
        <fullName evidence="2">RNase H type-1 domain-containing protein</fullName>
    </recommendedName>
</protein>
<keyword evidence="1" id="KW-0812">Transmembrane</keyword>
<dbReference type="PANTHER" id="PTHR47723">
    <property type="entry name" value="OS05G0353850 PROTEIN"/>
    <property type="match status" value="1"/>
</dbReference>
<name>A0AAV0IVM8_9ROSI</name>
<dbReference type="InterPro" id="IPR053151">
    <property type="entry name" value="RNase_H-like"/>
</dbReference>
<evidence type="ECO:0000256" key="1">
    <source>
        <dbReference type="SAM" id="Phobius"/>
    </source>
</evidence>
<dbReference type="GO" id="GO:0004523">
    <property type="term" value="F:RNA-DNA hybrid ribonuclease activity"/>
    <property type="evidence" value="ECO:0007669"/>
    <property type="project" value="InterPro"/>
</dbReference>
<feature type="domain" description="RNase H type-1" evidence="2">
    <location>
        <begin position="79"/>
        <end position="209"/>
    </location>
</feature>
<dbReference type="EMBL" id="CAMGYJ010000004">
    <property type="protein sequence ID" value="CAI0401688.1"/>
    <property type="molecule type" value="Genomic_DNA"/>
</dbReference>
<evidence type="ECO:0000313" key="3">
    <source>
        <dbReference type="EMBL" id="CAI0401688.1"/>
    </source>
</evidence>
<evidence type="ECO:0000259" key="2">
    <source>
        <dbReference type="PROSITE" id="PS50879"/>
    </source>
</evidence>
<dbReference type="SUPFAM" id="SSF53098">
    <property type="entry name" value="Ribonuclease H-like"/>
    <property type="match status" value="1"/>
</dbReference>
<dbReference type="PROSITE" id="PS50879">
    <property type="entry name" value="RNASE_H_1"/>
    <property type="match status" value="1"/>
</dbReference>
<dbReference type="CDD" id="cd06222">
    <property type="entry name" value="RNase_H_like"/>
    <property type="match status" value="1"/>
</dbReference>
<dbReference type="Pfam" id="PF13456">
    <property type="entry name" value="RVT_3"/>
    <property type="match status" value="1"/>
</dbReference>
<proteinExistence type="predicted"/>
<gene>
    <name evidence="3" type="ORF">LITE_LOCUS11310</name>
</gene>
<organism evidence="3 4">
    <name type="scientific">Linum tenue</name>
    <dbReference type="NCBI Taxonomy" id="586396"/>
    <lineage>
        <taxon>Eukaryota</taxon>
        <taxon>Viridiplantae</taxon>
        <taxon>Streptophyta</taxon>
        <taxon>Embryophyta</taxon>
        <taxon>Tracheophyta</taxon>
        <taxon>Spermatophyta</taxon>
        <taxon>Magnoliopsida</taxon>
        <taxon>eudicotyledons</taxon>
        <taxon>Gunneridae</taxon>
        <taxon>Pentapetalae</taxon>
        <taxon>rosids</taxon>
        <taxon>fabids</taxon>
        <taxon>Malpighiales</taxon>
        <taxon>Linaceae</taxon>
        <taxon>Linum</taxon>
    </lineage>
</organism>
<dbReference type="Proteomes" id="UP001154282">
    <property type="component" value="Unassembled WGS sequence"/>
</dbReference>
<feature type="transmembrane region" description="Helical" evidence="1">
    <location>
        <begin position="209"/>
        <end position="235"/>
    </location>
</feature>
<dbReference type="InterPro" id="IPR044730">
    <property type="entry name" value="RNase_H-like_dom_plant"/>
</dbReference>
<reference evidence="3" key="1">
    <citation type="submission" date="2022-08" db="EMBL/GenBank/DDBJ databases">
        <authorList>
            <person name="Gutierrez-Valencia J."/>
        </authorList>
    </citation>
    <scope>NUCLEOTIDE SEQUENCE</scope>
</reference>
<dbReference type="AlphaFoldDB" id="A0AAV0IVM8"/>
<dbReference type="InterPro" id="IPR036397">
    <property type="entry name" value="RNaseH_sf"/>
</dbReference>
<dbReference type="InterPro" id="IPR002156">
    <property type="entry name" value="RNaseH_domain"/>
</dbReference>
<evidence type="ECO:0000313" key="4">
    <source>
        <dbReference type="Proteomes" id="UP001154282"/>
    </source>
</evidence>
<keyword evidence="1" id="KW-1133">Transmembrane helix</keyword>
<dbReference type="InterPro" id="IPR012337">
    <property type="entry name" value="RNaseH-like_sf"/>
</dbReference>